<evidence type="ECO:0000256" key="1">
    <source>
        <dbReference type="SAM" id="MobiDB-lite"/>
    </source>
</evidence>
<feature type="compositionally biased region" description="Acidic residues" evidence="1">
    <location>
        <begin position="10"/>
        <end position="19"/>
    </location>
</feature>
<proteinExistence type="predicted"/>
<protein>
    <submittedName>
        <fullName evidence="2">Uncharacterized protein</fullName>
    </submittedName>
</protein>
<feature type="region of interest" description="Disordered" evidence="1">
    <location>
        <begin position="1"/>
        <end position="78"/>
    </location>
</feature>
<organism evidence="2 3">
    <name type="scientific">Natrinema soli</name>
    <dbReference type="NCBI Taxonomy" id="1930624"/>
    <lineage>
        <taxon>Archaea</taxon>
        <taxon>Methanobacteriati</taxon>
        <taxon>Methanobacteriota</taxon>
        <taxon>Stenosarchaea group</taxon>
        <taxon>Halobacteria</taxon>
        <taxon>Halobacteriales</taxon>
        <taxon>Natrialbaceae</taxon>
        <taxon>Natrinema</taxon>
    </lineage>
</organism>
<dbReference type="Proteomes" id="UP001596383">
    <property type="component" value="Unassembled WGS sequence"/>
</dbReference>
<accession>A0ABD5SY84</accession>
<name>A0ABD5SY84_9EURY</name>
<dbReference type="AlphaFoldDB" id="A0ABD5SY84"/>
<feature type="compositionally biased region" description="Basic and acidic residues" evidence="1">
    <location>
        <begin position="57"/>
        <end position="78"/>
    </location>
</feature>
<evidence type="ECO:0000313" key="2">
    <source>
        <dbReference type="EMBL" id="MFC6769899.1"/>
    </source>
</evidence>
<keyword evidence="3" id="KW-1185">Reference proteome</keyword>
<comment type="caution">
    <text evidence="2">The sequence shown here is derived from an EMBL/GenBank/DDBJ whole genome shotgun (WGS) entry which is preliminary data.</text>
</comment>
<reference evidence="2 3" key="1">
    <citation type="journal article" date="2019" name="Int. J. Syst. Evol. Microbiol.">
        <title>The Global Catalogue of Microorganisms (GCM) 10K type strain sequencing project: providing services to taxonomists for standard genome sequencing and annotation.</title>
        <authorList>
            <consortium name="The Broad Institute Genomics Platform"/>
            <consortium name="The Broad Institute Genome Sequencing Center for Infectious Disease"/>
            <person name="Wu L."/>
            <person name="Ma J."/>
        </authorList>
    </citation>
    <scope>NUCLEOTIDE SEQUENCE [LARGE SCALE GENOMIC DNA]</scope>
    <source>
        <strain evidence="2 3">LMG 29247</strain>
    </source>
</reference>
<sequence>MKSGTTDPFANDDEDEQTAETDSTNSQTDESDLPAETSNSEGQTDSDQSPSGSNTRQFDRSDLPRIVGRDKVKDDRDDVHQLFVYEDTDDMEERARRDLTDRFDEDLYKLDAREAIYRAGMENLDDAEDILREWGQDF</sequence>
<evidence type="ECO:0000313" key="3">
    <source>
        <dbReference type="Proteomes" id="UP001596383"/>
    </source>
</evidence>
<dbReference type="RefSeq" id="WP_273742491.1">
    <property type="nucleotide sequence ID" value="NZ_JAQIVI010000841.1"/>
</dbReference>
<dbReference type="EMBL" id="JBHSWV010000841">
    <property type="protein sequence ID" value="MFC6769899.1"/>
    <property type="molecule type" value="Genomic_DNA"/>
</dbReference>
<dbReference type="InterPro" id="IPR058276">
    <property type="entry name" value="DUF7970"/>
</dbReference>
<dbReference type="Pfam" id="PF25925">
    <property type="entry name" value="DUF7970"/>
    <property type="match status" value="1"/>
</dbReference>
<gene>
    <name evidence="2" type="ORF">ACFQE6_34095</name>
</gene>
<feature type="compositionally biased region" description="Polar residues" evidence="1">
    <location>
        <begin position="36"/>
        <end position="56"/>
    </location>
</feature>